<evidence type="ECO:0000313" key="2">
    <source>
        <dbReference type="Proteomes" id="UP000258613"/>
    </source>
</evidence>
<dbReference type="EMBL" id="CP027033">
    <property type="protein sequence ID" value="AXR83282.1"/>
    <property type="molecule type" value="Genomic_DNA"/>
</dbReference>
<dbReference type="GeneID" id="37643789"/>
<keyword evidence="2" id="KW-1185">Reference proteome</keyword>
<dbReference type="RefSeq" id="WP_117369734.1">
    <property type="nucleotide sequence ID" value="NZ_CP027033.1"/>
</dbReference>
<gene>
    <name evidence="1" type="ORF">AArcMg_3298</name>
</gene>
<evidence type="ECO:0000313" key="1">
    <source>
        <dbReference type="EMBL" id="AXR83282.1"/>
    </source>
</evidence>
<accession>A0A346PUT7</accession>
<organism evidence="1 2">
    <name type="scientific">Natrarchaeobaculum sulfurireducens</name>
    <dbReference type="NCBI Taxonomy" id="2044521"/>
    <lineage>
        <taxon>Archaea</taxon>
        <taxon>Methanobacteriati</taxon>
        <taxon>Methanobacteriota</taxon>
        <taxon>Stenosarchaea group</taxon>
        <taxon>Halobacteria</taxon>
        <taxon>Halobacteriales</taxon>
        <taxon>Natrialbaceae</taxon>
        <taxon>Natrarchaeobaculum</taxon>
    </lineage>
</organism>
<dbReference type="AlphaFoldDB" id="A0A346PUT7"/>
<dbReference type="KEGG" id="nag:AArcMg_3298"/>
<name>A0A346PUT7_9EURY</name>
<protein>
    <submittedName>
        <fullName evidence="1">Uncharacterized protein</fullName>
    </submittedName>
</protein>
<sequence>MYRAADDDGVSYGQIDRAVRTIDDLDGPAKTRAERLVRETDGDGLRLVDEMDGGVLDTMLRLEVSNADAIRAQLARLAAADSDLFDVARSEQFARDADRLAGSGVRGFDDGPGSLIDEIPTYRDAGNLRGAQYELRVAVASGDVEDLQLVARVVTDNDGNRITDIDVERPGRIIEAKNTIRVRQANDKLDSFDQAHRAGEIDLDGKTVQFTKTHRLTQQQQSEIRQTARAIEQNPDNGVNSITVEFEELPPVEG</sequence>
<dbReference type="Proteomes" id="UP000258613">
    <property type="component" value="Chromosome"/>
</dbReference>
<proteinExistence type="predicted"/>
<reference evidence="2" key="1">
    <citation type="submission" date="2018-02" db="EMBL/GenBank/DDBJ databases">
        <title>Phenotypic and genomic properties of facultatively anaerobic sulfur-reducing natronoarchaea from hypersaline soda lakes.</title>
        <authorList>
            <person name="Sorokin D.Y."/>
            <person name="Kublanov I.V."/>
            <person name="Roman P."/>
            <person name="Sinninghe Damste J.S."/>
            <person name="Golyshin P.N."/>
            <person name="Rojo D."/>
            <person name="Ciordia S."/>
            <person name="Mena M.D.C."/>
            <person name="Ferrer M."/>
            <person name="Messina E."/>
            <person name="Smedile F."/>
            <person name="La Spada G."/>
            <person name="La Cono V."/>
            <person name="Yakimov M.M."/>
        </authorList>
    </citation>
    <scope>NUCLEOTIDE SEQUENCE [LARGE SCALE GENOMIC DNA]</scope>
    <source>
        <strain evidence="2">AArc-Mg</strain>
    </source>
</reference>